<protein>
    <recommendedName>
        <fullName evidence="2">Phage head morphogenesis domain-containing protein</fullName>
    </recommendedName>
</protein>
<organism evidence="1">
    <name type="scientific">marine sediment metagenome</name>
    <dbReference type="NCBI Taxonomy" id="412755"/>
    <lineage>
        <taxon>unclassified sequences</taxon>
        <taxon>metagenomes</taxon>
        <taxon>ecological metagenomes</taxon>
    </lineage>
</organism>
<sequence>GAQARGPADASLPAGDRINCRCFVTPVFLDEDPLEVIAG</sequence>
<proteinExistence type="predicted"/>
<feature type="non-terminal residue" evidence="1">
    <location>
        <position position="1"/>
    </location>
</feature>
<gene>
    <name evidence="1" type="ORF">S01H1_61141</name>
</gene>
<accession>X0WM74</accession>
<dbReference type="AlphaFoldDB" id="X0WM74"/>
<reference evidence="1" key="1">
    <citation type="journal article" date="2014" name="Front. Microbiol.">
        <title>High frequency of phylogenetically diverse reductive dehalogenase-homologous genes in deep subseafloor sedimentary metagenomes.</title>
        <authorList>
            <person name="Kawai M."/>
            <person name="Futagami T."/>
            <person name="Toyoda A."/>
            <person name="Takaki Y."/>
            <person name="Nishi S."/>
            <person name="Hori S."/>
            <person name="Arai W."/>
            <person name="Tsubouchi T."/>
            <person name="Morono Y."/>
            <person name="Uchiyama I."/>
            <person name="Ito T."/>
            <person name="Fujiyama A."/>
            <person name="Inagaki F."/>
            <person name="Takami H."/>
        </authorList>
    </citation>
    <scope>NUCLEOTIDE SEQUENCE</scope>
    <source>
        <strain evidence="1">Expedition CK06-06</strain>
    </source>
</reference>
<dbReference type="EMBL" id="BARS01040077">
    <property type="protein sequence ID" value="GAG31750.1"/>
    <property type="molecule type" value="Genomic_DNA"/>
</dbReference>
<evidence type="ECO:0008006" key="2">
    <source>
        <dbReference type="Google" id="ProtNLM"/>
    </source>
</evidence>
<name>X0WM74_9ZZZZ</name>
<comment type="caution">
    <text evidence="1">The sequence shown here is derived from an EMBL/GenBank/DDBJ whole genome shotgun (WGS) entry which is preliminary data.</text>
</comment>
<evidence type="ECO:0000313" key="1">
    <source>
        <dbReference type="EMBL" id="GAG31750.1"/>
    </source>
</evidence>